<evidence type="ECO:0000313" key="6">
    <source>
        <dbReference type="Proteomes" id="UP000005940"/>
    </source>
</evidence>
<dbReference type="Proteomes" id="UP000005940">
    <property type="component" value="Chromosome"/>
</dbReference>
<name>A0A7G3UFA2_STRT9</name>
<feature type="compositionally biased region" description="Low complexity" evidence="3">
    <location>
        <begin position="80"/>
        <end position="90"/>
    </location>
</feature>
<feature type="compositionally biased region" description="Low complexity" evidence="3">
    <location>
        <begin position="329"/>
        <end position="342"/>
    </location>
</feature>
<dbReference type="EMBL" id="CP029159">
    <property type="protein sequence ID" value="QKM67642.1"/>
    <property type="molecule type" value="Genomic_DNA"/>
</dbReference>
<keyword evidence="6" id="KW-1185">Reference proteome</keyword>
<reference evidence="5 6" key="1">
    <citation type="journal article" date="2012" name="J. Bacteriol.">
        <title>Draft genome of Streptomyces tsukubaensis NRRL 18488, the producer of the clinically important immunosuppressant tacrolimus (FK506).</title>
        <authorList>
            <person name="Barreiro C."/>
            <person name="Prieto C."/>
            <person name="Sola-Landa A."/>
            <person name="Solera E."/>
            <person name="Martinez-Castro M."/>
            <person name="Perez-Redondo R."/>
            <person name="Garcia-Estrada C."/>
            <person name="Aparicio J.F."/>
            <person name="Fernandez-Martinez L.T."/>
            <person name="Santos-Aberturas J."/>
            <person name="Salehi-Najafabadi Z."/>
            <person name="Rodriguez-Garcia A."/>
            <person name="Tauch A."/>
            <person name="Martin J.F."/>
        </authorList>
    </citation>
    <scope>NUCLEOTIDE SEQUENCE [LARGE SCALE GENOMIC DNA]</scope>
    <source>
        <strain evidence="6">DSM 42081 / NBRC 108919 / NRRL 18488 / 9993</strain>
    </source>
</reference>
<evidence type="ECO:0000256" key="2">
    <source>
        <dbReference type="ARBA" id="ARBA00023163"/>
    </source>
</evidence>
<accession>A0A7G3UFA2</accession>
<feature type="region of interest" description="Disordered" evidence="3">
    <location>
        <begin position="328"/>
        <end position="357"/>
    </location>
</feature>
<feature type="compositionally biased region" description="Low complexity" evidence="3">
    <location>
        <begin position="1"/>
        <end position="20"/>
    </location>
</feature>
<feature type="region of interest" description="Disordered" evidence="3">
    <location>
        <begin position="71"/>
        <end position="114"/>
    </location>
</feature>
<feature type="domain" description="Putative zinc-finger" evidence="4">
    <location>
        <begin position="28"/>
        <end position="56"/>
    </location>
</feature>
<dbReference type="AlphaFoldDB" id="A0A7G3UFA2"/>
<dbReference type="InterPro" id="IPR041916">
    <property type="entry name" value="Anti_sigma_zinc_sf"/>
</dbReference>
<feature type="region of interest" description="Disordered" evidence="3">
    <location>
        <begin position="1"/>
        <end position="27"/>
    </location>
</feature>
<evidence type="ECO:0000313" key="5">
    <source>
        <dbReference type="EMBL" id="QKM67642.1"/>
    </source>
</evidence>
<proteinExistence type="predicted"/>
<protein>
    <recommendedName>
        <fullName evidence="4">Putative zinc-finger domain-containing protein</fullName>
    </recommendedName>
</protein>
<dbReference type="Pfam" id="PF13490">
    <property type="entry name" value="zf-HC2"/>
    <property type="match status" value="1"/>
</dbReference>
<dbReference type="RefSeq" id="WP_130584851.1">
    <property type="nucleotide sequence ID" value="NZ_CP029159.1"/>
</dbReference>
<organism evidence="5 6">
    <name type="scientific">Streptomyces tsukubensis (strain DSM 42081 / NBRC 108919 / NRRL 18488 / 9993)</name>
    <dbReference type="NCBI Taxonomy" id="1114943"/>
    <lineage>
        <taxon>Bacteria</taxon>
        <taxon>Bacillati</taxon>
        <taxon>Actinomycetota</taxon>
        <taxon>Actinomycetes</taxon>
        <taxon>Kitasatosporales</taxon>
        <taxon>Streptomycetaceae</taxon>
        <taxon>Streptomyces</taxon>
    </lineage>
</organism>
<sequence length="357" mass="35734">MSGSTPLPRTPQSSRTSRTSPAEHHLGDRLAALVDGELTHDARDRVLAHLATCPRCKAEADAQRMLKDVFARSAPPPPSAGLLARLQGLPAGPGPLGSDGDDPRGGPFGGGRDRGSVFAAPVPAAGRRPVPFGYLPGGHGLGGAPAPLGAGPRGFGVHEVGRPDGERSPWRGRRFAFAAASAVSFAAIALGGSMPVDGSAQAGPRSGGSGSGGTAAVNTGAGSGAAGTAQGTATGFGTSAATNRAAEYERRRNSGHGPTRSEERTAARSVPGEPEVPEVPLNLASLPAPAALNAAYPAFPAFKEPLIRPMGYAFHLRAPHGFLPPVASPAPVASAAAASPAPGHRLPASQGPVTNTR</sequence>
<gene>
    <name evidence="5" type="ORF">STSU_011205</name>
</gene>
<feature type="region of interest" description="Disordered" evidence="3">
    <location>
        <begin position="243"/>
        <end position="276"/>
    </location>
</feature>
<evidence type="ECO:0000259" key="4">
    <source>
        <dbReference type="Pfam" id="PF13490"/>
    </source>
</evidence>
<evidence type="ECO:0000256" key="1">
    <source>
        <dbReference type="ARBA" id="ARBA00023015"/>
    </source>
</evidence>
<keyword evidence="2" id="KW-0804">Transcription</keyword>
<dbReference type="InterPro" id="IPR027383">
    <property type="entry name" value="Znf_put"/>
</dbReference>
<evidence type="ECO:0000256" key="3">
    <source>
        <dbReference type="SAM" id="MobiDB-lite"/>
    </source>
</evidence>
<dbReference type="Gene3D" id="1.10.10.1320">
    <property type="entry name" value="Anti-sigma factor, zinc-finger domain"/>
    <property type="match status" value="1"/>
</dbReference>
<keyword evidence="1" id="KW-0805">Transcription regulation</keyword>